<feature type="domain" description="TNase-like" evidence="10">
    <location>
        <begin position="321"/>
        <end position="459"/>
    </location>
</feature>
<dbReference type="Gene3D" id="2.30.30.140">
    <property type="match status" value="1"/>
</dbReference>
<dbReference type="GO" id="GO:0004518">
    <property type="term" value="F:nuclease activity"/>
    <property type="evidence" value="ECO:0007669"/>
    <property type="project" value="TreeGrafter"/>
</dbReference>
<dbReference type="GO" id="GO:0003723">
    <property type="term" value="F:RNA binding"/>
    <property type="evidence" value="ECO:0007669"/>
    <property type="project" value="UniProtKB-UniRule"/>
</dbReference>
<feature type="region of interest" description="Disordered" evidence="8">
    <location>
        <begin position="348"/>
        <end position="368"/>
    </location>
</feature>
<keyword evidence="6" id="KW-0677">Repeat</keyword>
<evidence type="ECO:0000256" key="1">
    <source>
        <dbReference type="ARBA" id="ARBA00004496"/>
    </source>
</evidence>
<accession>A0A9P4NTL1</accession>
<dbReference type="AlphaFoldDB" id="A0A9P4NTL1"/>
<name>A0A9P4NTL1_9PEZI</name>
<dbReference type="SMART" id="SM00333">
    <property type="entry name" value="TUDOR"/>
    <property type="match status" value="1"/>
</dbReference>
<evidence type="ECO:0000256" key="5">
    <source>
        <dbReference type="ARBA" id="ARBA00022553"/>
    </source>
</evidence>
<evidence type="ECO:0000259" key="9">
    <source>
        <dbReference type="PROSITE" id="PS50304"/>
    </source>
</evidence>
<dbReference type="Pfam" id="PF00565">
    <property type="entry name" value="SNase"/>
    <property type="match status" value="3"/>
</dbReference>
<proteinExistence type="predicted"/>
<gene>
    <name evidence="11" type="ORF">EJ08DRAFT_587388</name>
</gene>
<evidence type="ECO:0000256" key="7">
    <source>
        <dbReference type="PIRNR" id="PIRNR017179"/>
    </source>
</evidence>
<reference evidence="11" key="1">
    <citation type="journal article" date="2020" name="Stud. Mycol.">
        <title>101 Dothideomycetes genomes: a test case for predicting lifestyles and emergence of pathogens.</title>
        <authorList>
            <person name="Haridas S."/>
            <person name="Albert R."/>
            <person name="Binder M."/>
            <person name="Bloem J."/>
            <person name="Labutti K."/>
            <person name="Salamov A."/>
            <person name="Andreopoulos B."/>
            <person name="Baker S."/>
            <person name="Barry K."/>
            <person name="Bills G."/>
            <person name="Bluhm B."/>
            <person name="Cannon C."/>
            <person name="Castanera R."/>
            <person name="Culley D."/>
            <person name="Daum C."/>
            <person name="Ezra D."/>
            <person name="Gonzalez J."/>
            <person name="Henrissat B."/>
            <person name="Kuo A."/>
            <person name="Liang C."/>
            <person name="Lipzen A."/>
            <person name="Lutzoni F."/>
            <person name="Magnuson J."/>
            <person name="Mondo S."/>
            <person name="Nolan M."/>
            <person name="Ohm R."/>
            <person name="Pangilinan J."/>
            <person name="Park H.-J."/>
            <person name="Ramirez L."/>
            <person name="Alfaro M."/>
            <person name="Sun H."/>
            <person name="Tritt A."/>
            <person name="Yoshinaga Y."/>
            <person name="Zwiers L.-H."/>
            <person name="Turgeon B."/>
            <person name="Goodwin S."/>
            <person name="Spatafora J."/>
            <person name="Crous P."/>
            <person name="Grigoriev I."/>
        </authorList>
    </citation>
    <scope>NUCLEOTIDE SEQUENCE</scope>
    <source>
        <strain evidence="11">CBS 130266</strain>
    </source>
</reference>
<keyword evidence="5" id="KW-0597">Phosphoprotein</keyword>
<dbReference type="GO" id="GO:0005634">
    <property type="term" value="C:nucleus"/>
    <property type="evidence" value="ECO:0007669"/>
    <property type="project" value="TreeGrafter"/>
</dbReference>
<dbReference type="FunFam" id="2.40.50.90:FF:000001">
    <property type="entry name" value="Staphylococcal nuclease domain-containing protein"/>
    <property type="match status" value="1"/>
</dbReference>
<feature type="domain" description="TNase-like" evidence="10">
    <location>
        <begin position="5"/>
        <end position="145"/>
    </location>
</feature>
<dbReference type="FunFam" id="2.40.50.90:FF:000030">
    <property type="entry name" value="Transcription factor (Snd1/p100), putative"/>
    <property type="match status" value="1"/>
</dbReference>
<comment type="subcellular location">
    <subcellularLocation>
        <location evidence="1 7">Cytoplasm</location>
    </subcellularLocation>
</comment>
<feature type="compositionally biased region" description="Acidic residues" evidence="8">
    <location>
        <begin position="624"/>
        <end position="633"/>
    </location>
</feature>
<dbReference type="OrthoDB" id="10023235at2759"/>
<dbReference type="PANTHER" id="PTHR12302:SF2">
    <property type="entry name" value="STAPHYLOCOCCAL NUCLEASE DOMAIN-CONTAINING PROTEIN 1"/>
    <property type="match status" value="1"/>
</dbReference>
<organism evidence="11 12">
    <name type="scientific">Tothia fuscella</name>
    <dbReference type="NCBI Taxonomy" id="1048955"/>
    <lineage>
        <taxon>Eukaryota</taxon>
        <taxon>Fungi</taxon>
        <taxon>Dikarya</taxon>
        <taxon>Ascomycota</taxon>
        <taxon>Pezizomycotina</taxon>
        <taxon>Dothideomycetes</taxon>
        <taxon>Pleosporomycetidae</taxon>
        <taxon>Venturiales</taxon>
        <taxon>Cylindrosympodiaceae</taxon>
        <taxon>Tothia</taxon>
    </lineage>
</organism>
<dbReference type="FunFam" id="2.40.50.90:FF:000019">
    <property type="entry name" value="Transcription factor (Snd1/p100), putative"/>
    <property type="match status" value="1"/>
</dbReference>
<comment type="caution">
    <text evidence="11">The sequence shown here is derived from an EMBL/GenBank/DDBJ whole genome shotgun (WGS) entry which is preliminary data.</text>
</comment>
<protein>
    <recommendedName>
        <fullName evidence="2">Probable endonuclease LCL3</fullName>
    </recommendedName>
    <alternativeName>
        <fullName evidence="3">Probable endonuclease lcl3</fullName>
    </alternativeName>
</protein>
<dbReference type="InterPro" id="IPR035437">
    <property type="entry name" value="SNase_OB-fold_sf"/>
</dbReference>
<dbReference type="Gene3D" id="2.40.50.90">
    <property type="match status" value="5"/>
</dbReference>
<feature type="region of interest" description="Disordered" evidence="8">
    <location>
        <begin position="621"/>
        <end position="651"/>
    </location>
</feature>
<evidence type="ECO:0000256" key="6">
    <source>
        <dbReference type="ARBA" id="ARBA00022737"/>
    </source>
</evidence>
<dbReference type="FunFam" id="2.40.50.90:FF:000010">
    <property type="entry name" value="Ribonuclease"/>
    <property type="match status" value="1"/>
</dbReference>
<keyword evidence="12" id="KW-1185">Reference proteome</keyword>
<dbReference type="SUPFAM" id="SSF63748">
    <property type="entry name" value="Tudor/PWWP/MBT"/>
    <property type="match status" value="1"/>
</dbReference>
<dbReference type="PANTHER" id="PTHR12302">
    <property type="entry name" value="EBNA2 BINDING PROTEIN P100"/>
    <property type="match status" value="1"/>
</dbReference>
<dbReference type="CDD" id="cd00175">
    <property type="entry name" value="SNc"/>
    <property type="match status" value="1"/>
</dbReference>
<dbReference type="SUPFAM" id="SSF50199">
    <property type="entry name" value="Staphylococcal nuclease"/>
    <property type="match status" value="5"/>
</dbReference>
<dbReference type="SMART" id="SM00318">
    <property type="entry name" value="SNc"/>
    <property type="match status" value="4"/>
</dbReference>
<dbReference type="PIRSF" id="PIRSF017179">
    <property type="entry name" value="RISC-Tudor-SN"/>
    <property type="match status" value="1"/>
</dbReference>
<evidence type="ECO:0000256" key="8">
    <source>
        <dbReference type="SAM" id="MobiDB-lite"/>
    </source>
</evidence>
<sequence>MASPTVLQARVKSVMSGDTVILAHPNDSRKERTLSLAFVTSPRLRRDDDEPYAFSSRDYLRKILVGKIVNFKVLYVIPTSKREYGILWLANGPQIPEAAVADGWLKVRDDAGKRDEESSEITTLVEKLQASEAHAKADSKGLWAGDGSGVIKCSYELSDPKEFAEENKGKSFDGIIERVLSGDRVIARLILSPKEHLQVMVLIAGIRAPSTKRTNPSDGQEQAAEPFGEESQQFLESRMLQRQAQIVILGLSPQNQIVATVKHPQQGTIAPHILKAGLAKCTDFHTTLLGQEMGTLREAEREAKANRVGVYRGHVAAKAGKESEAVVSKILSADTIFLRSSKTGDERRINLSSVRQPKPSDPKQGPWQAEAKEFLRKKLIGKHVKFNIDGKRAATEGYEEREMGTVTLAGKNVAALLIENGFGSVIRHRADDTDRSPIYDELLLAEQTAQAEKKGIWSEKAPATKGYVDYSESLEKAKRMATTLSRQKKVPAVVDYVKSASRFTVLVPRDNAKLTFVLSGIRAPRSARNPTDQGEPFGREAHDFATKRLTQRDVEIDVEDTDKVGGFIGALYVNRENFAKALLEEGFASVHAYSAEKSGSANELFAAEKKAKDARKGIWHDYDPSQENEEEAPAQEYKNGTSNGDAAAAPRKQDYRDVVVTHVDESGRLKLQQIGKGTAALQDLMTSFNKFHLSSKPLDSAPKAGDIVSAQFYGDWYRGKVNRNDRENKKAEILYLDYGNSEMVKWSELRPLPSDKFGTSVVKPQAVLASLSFVQLPSGQYLQDTIDYLKNEVQDRPLVASVDFVDSKDGSLSVTLFDAKRLGESMEDSVNADLVLEGLAMVPRKLKAWERGADSLAMLRKKEATAKDEHRGMWEYGDVTADED</sequence>
<dbReference type="GO" id="GO:0031332">
    <property type="term" value="C:RNAi effector complex"/>
    <property type="evidence" value="ECO:0007669"/>
    <property type="project" value="InterPro"/>
</dbReference>
<evidence type="ECO:0000256" key="2">
    <source>
        <dbReference type="ARBA" id="ARBA00013404"/>
    </source>
</evidence>
<dbReference type="FunFam" id="2.30.30.140:FF:000018">
    <property type="entry name" value="Serine/threonine-protein kinase 31"/>
    <property type="match status" value="1"/>
</dbReference>
<evidence type="ECO:0000313" key="12">
    <source>
        <dbReference type="Proteomes" id="UP000800235"/>
    </source>
</evidence>
<evidence type="ECO:0000256" key="3">
    <source>
        <dbReference type="ARBA" id="ARBA00014651"/>
    </source>
</evidence>
<keyword evidence="4 7" id="KW-0963">Cytoplasm</keyword>
<dbReference type="EMBL" id="MU007032">
    <property type="protein sequence ID" value="KAF2431457.1"/>
    <property type="molecule type" value="Genomic_DNA"/>
</dbReference>
<dbReference type="Proteomes" id="UP000800235">
    <property type="component" value="Unassembled WGS sequence"/>
</dbReference>
<evidence type="ECO:0000313" key="11">
    <source>
        <dbReference type="EMBL" id="KAF2431457.1"/>
    </source>
</evidence>
<feature type="domain" description="TNase-like" evidence="10">
    <location>
        <begin position="488"/>
        <end position="621"/>
    </location>
</feature>
<evidence type="ECO:0000259" key="10">
    <source>
        <dbReference type="PROSITE" id="PS50830"/>
    </source>
</evidence>
<feature type="domain" description="TNase-like" evidence="10">
    <location>
        <begin position="170"/>
        <end position="313"/>
    </location>
</feature>
<dbReference type="GO" id="GO:0005829">
    <property type="term" value="C:cytosol"/>
    <property type="evidence" value="ECO:0007669"/>
    <property type="project" value="UniProtKB-UniRule"/>
</dbReference>
<dbReference type="InterPro" id="IPR002999">
    <property type="entry name" value="Tudor"/>
</dbReference>
<dbReference type="Pfam" id="PF00567">
    <property type="entry name" value="TUDOR"/>
    <property type="match status" value="1"/>
</dbReference>
<dbReference type="GO" id="GO:0006402">
    <property type="term" value="P:mRNA catabolic process"/>
    <property type="evidence" value="ECO:0007669"/>
    <property type="project" value="UniProtKB-UniRule"/>
</dbReference>
<dbReference type="InterPro" id="IPR016685">
    <property type="entry name" value="Silence_cplx_Nase-comp_TudorSN"/>
</dbReference>
<dbReference type="GO" id="GO:0031047">
    <property type="term" value="P:regulatory ncRNA-mediated gene silencing"/>
    <property type="evidence" value="ECO:0007669"/>
    <property type="project" value="UniProtKB-UniRule"/>
</dbReference>
<dbReference type="PROSITE" id="PS50304">
    <property type="entry name" value="TUDOR"/>
    <property type="match status" value="1"/>
</dbReference>
<feature type="domain" description="Tudor" evidence="9">
    <location>
        <begin position="701"/>
        <end position="759"/>
    </location>
</feature>
<evidence type="ECO:0000256" key="4">
    <source>
        <dbReference type="ARBA" id="ARBA00022490"/>
    </source>
</evidence>
<dbReference type="PROSITE" id="PS50830">
    <property type="entry name" value="TNASE_3"/>
    <property type="match status" value="4"/>
</dbReference>
<dbReference type="InterPro" id="IPR016071">
    <property type="entry name" value="Staphylococal_nuclease_OB-fold"/>
</dbReference>